<dbReference type="EMBL" id="DVNJ01000015">
    <property type="protein sequence ID" value="HIU62666.1"/>
    <property type="molecule type" value="Genomic_DNA"/>
</dbReference>
<reference evidence="3" key="2">
    <citation type="journal article" date="2021" name="PeerJ">
        <title>Extensive microbial diversity within the chicken gut microbiome revealed by metagenomics and culture.</title>
        <authorList>
            <person name="Gilroy R."/>
            <person name="Ravi A."/>
            <person name="Getino M."/>
            <person name="Pursley I."/>
            <person name="Horton D.L."/>
            <person name="Alikhan N.F."/>
            <person name="Baker D."/>
            <person name="Gharbi K."/>
            <person name="Hall N."/>
            <person name="Watson M."/>
            <person name="Adriaenssens E.M."/>
            <person name="Foster-Nyarko E."/>
            <person name="Jarju S."/>
            <person name="Secka A."/>
            <person name="Antonio M."/>
            <person name="Oren A."/>
            <person name="Chaudhuri R.R."/>
            <person name="La Ragione R."/>
            <person name="Hildebrand F."/>
            <person name="Pallen M.J."/>
        </authorList>
    </citation>
    <scope>NUCLEOTIDE SEQUENCE</scope>
    <source>
        <strain evidence="3">9366</strain>
    </source>
</reference>
<accession>A0A9D1MLT7</accession>
<dbReference type="Gene3D" id="3.40.50.10490">
    <property type="entry name" value="Glucose-6-phosphate isomerase like protein, domain 1"/>
    <property type="match status" value="2"/>
</dbReference>
<dbReference type="CDD" id="cd05009">
    <property type="entry name" value="SIS_GlmS_GlmD_2"/>
    <property type="match status" value="1"/>
</dbReference>
<evidence type="ECO:0000313" key="4">
    <source>
        <dbReference type="Proteomes" id="UP000824145"/>
    </source>
</evidence>
<dbReference type="PROSITE" id="PS51464">
    <property type="entry name" value="SIS"/>
    <property type="match status" value="2"/>
</dbReference>
<gene>
    <name evidence="3" type="ORF">IAB07_02720</name>
</gene>
<dbReference type="GO" id="GO:0097367">
    <property type="term" value="F:carbohydrate derivative binding"/>
    <property type="evidence" value="ECO:0007669"/>
    <property type="project" value="InterPro"/>
</dbReference>
<dbReference type="Proteomes" id="UP000824145">
    <property type="component" value="Unassembled WGS sequence"/>
</dbReference>
<dbReference type="InterPro" id="IPR046348">
    <property type="entry name" value="SIS_dom_sf"/>
</dbReference>
<dbReference type="InterPro" id="IPR035490">
    <property type="entry name" value="GlmS/FrlB_SIS"/>
</dbReference>
<reference evidence="3" key="1">
    <citation type="submission" date="2020-10" db="EMBL/GenBank/DDBJ databases">
        <authorList>
            <person name="Gilroy R."/>
        </authorList>
    </citation>
    <scope>NUCLEOTIDE SEQUENCE</scope>
    <source>
        <strain evidence="3">9366</strain>
    </source>
</reference>
<evidence type="ECO:0000259" key="2">
    <source>
        <dbReference type="PROSITE" id="PS51464"/>
    </source>
</evidence>
<dbReference type="InterPro" id="IPR035466">
    <property type="entry name" value="GlmS/AgaS_SIS"/>
</dbReference>
<proteinExistence type="predicted"/>
<feature type="domain" description="SIS" evidence="2">
    <location>
        <begin position="194"/>
        <end position="333"/>
    </location>
</feature>
<organism evidence="3 4">
    <name type="scientific">Candidatus Caccalectryoclostridium excrementigallinarum</name>
    <dbReference type="NCBI Taxonomy" id="2840710"/>
    <lineage>
        <taxon>Bacteria</taxon>
        <taxon>Bacillati</taxon>
        <taxon>Bacillota</taxon>
        <taxon>Clostridia</taxon>
        <taxon>Christensenellales</taxon>
        <taxon>Christensenellaceae</taxon>
        <taxon>Christensenellaceae incertae sedis</taxon>
        <taxon>Candidatus Caccalectryoclostridium</taxon>
    </lineage>
</organism>
<keyword evidence="1" id="KW-0677">Repeat</keyword>
<protein>
    <submittedName>
        <fullName evidence="3">SIS domain-containing protein</fullName>
    </submittedName>
</protein>
<dbReference type="Pfam" id="PF01380">
    <property type="entry name" value="SIS"/>
    <property type="match status" value="1"/>
</dbReference>
<sequence>MTTLMQQEIFSEPQMIARTIASCRPVAAKIAKAVKERGIEKFVTLARGTSDNAATVFSFLCPLTTGIQVGKFHPSLYTVYNKPVDMKNTCMIIVSQSGMSKDTIDVFNKAKAAGAMTVAVTNNEKSPVAEQADFHLFMDVEEEKSVAATKTYIGELTALALLADALGGKIGGEIDAFPARIAEILEKFEEIKAAAQGIYREKSNIILTRGTMLGTGDECALKLTECCYMFNRAFSTANFMHGPFSLIDETANVILLAPSGVFAEEYKSLAARIKSLKGKLTVFSDIPEVLAVADNKVVMPAASDVTAPVVYGVAVSLLALNVGLAKGLSVDTPRNLNKVTVTL</sequence>
<dbReference type="CDD" id="cd05008">
    <property type="entry name" value="SIS_GlmS_GlmD_1"/>
    <property type="match status" value="1"/>
</dbReference>
<name>A0A9D1MLT7_9FIRM</name>
<dbReference type="PANTHER" id="PTHR10937">
    <property type="entry name" value="GLUCOSAMINE--FRUCTOSE-6-PHOSPHATE AMINOTRANSFERASE, ISOMERIZING"/>
    <property type="match status" value="1"/>
</dbReference>
<dbReference type="PANTHER" id="PTHR10937:SF8">
    <property type="entry name" value="AMINOTRANSFERASE-RELATED"/>
    <property type="match status" value="1"/>
</dbReference>
<dbReference type="InterPro" id="IPR001347">
    <property type="entry name" value="SIS_dom"/>
</dbReference>
<feature type="domain" description="SIS" evidence="2">
    <location>
        <begin position="30"/>
        <end position="173"/>
    </location>
</feature>
<dbReference type="SUPFAM" id="SSF53697">
    <property type="entry name" value="SIS domain"/>
    <property type="match status" value="1"/>
</dbReference>
<dbReference type="AlphaFoldDB" id="A0A9D1MLT7"/>
<evidence type="ECO:0000256" key="1">
    <source>
        <dbReference type="ARBA" id="ARBA00022737"/>
    </source>
</evidence>
<evidence type="ECO:0000313" key="3">
    <source>
        <dbReference type="EMBL" id="HIU62666.1"/>
    </source>
</evidence>
<comment type="caution">
    <text evidence="3">The sequence shown here is derived from an EMBL/GenBank/DDBJ whole genome shotgun (WGS) entry which is preliminary data.</text>
</comment>
<dbReference type="GO" id="GO:1901135">
    <property type="term" value="P:carbohydrate derivative metabolic process"/>
    <property type="evidence" value="ECO:0007669"/>
    <property type="project" value="InterPro"/>
</dbReference>